<dbReference type="EC" id="1.-.-.-" evidence="2"/>
<dbReference type="GO" id="GO:0016491">
    <property type="term" value="F:oxidoreductase activity"/>
    <property type="evidence" value="ECO:0007669"/>
    <property type="project" value="UniProtKB-KW"/>
</dbReference>
<evidence type="ECO:0000313" key="2">
    <source>
        <dbReference type="EMBL" id="EUA33543.1"/>
    </source>
</evidence>
<dbReference type="EMBL" id="JAOB01000047">
    <property type="protein sequence ID" value="EUA33543.1"/>
    <property type="molecule type" value="Genomic_DNA"/>
</dbReference>
<feature type="non-terminal residue" evidence="2">
    <location>
        <position position="83"/>
    </location>
</feature>
<comment type="caution">
    <text evidence="2">The sequence shown here is derived from an EMBL/GenBank/DDBJ whole genome shotgun (WGS) entry which is preliminary data.</text>
</comment>
<proteinExistence type="predicted"/>
<feature type="region of interest" description="Disordered" evidence="1">
    <location>
        <begin position="1"/>
        <end position="32"/>
    </location>
</feature>
<reference evidence="2" key="1">
    <citation type="submission" date="2014-01" db="EMBL/GenBank/DDBJ databases">
        <authorList>
            <person name="Brown-Elliot B."/>
            <person name="Wallace R."/>
            <person name="Lenaerts A."/>
            <person name="Ordway D."/>
            <person name="DeGroote M.A."/>
            <person name="Parker T."/>
            <person name="Sizemore C."/>
            <person name="Tallon L.J."/>
            <person name="Sadzewicz L.K."/>
            <person name="Sengamalay N."/>
            <person name="Fraser C.M."/>
            <person name="Hine E."/>
            <person name="Shefchek K.A."/>
            <person name="Das S.P."/>
            <person name="Tettelin H."/>
        </authorList>
    </citation>
    <scope>NUCLEOTIDE SEQUENCE [LARGE SCALE GENOMIC DNA]</scope>
    <source>
        <strain evidence="2">4042</strain>
    </source>
</reference>
<organism evidence="2">
    <name type="scientific">Mycobacterium xenopi 4042</name>
    <dbReference type="NCBI Taxonomy" id="1299334"/>
    <lineage>
        <taxon>Bacteria</taxon>
        <taxon>Bacillati</taxon>
        <taxon>Actinomycetota</taxon>
        <taxon>Actinomycetes</taxon>
        <taxon>Mycobacteriales</taxon>
        <taxon>Mycobacteriaceae</taxon>
        <taxon>Mycobacterium</taxon>
    </lineage>
</organism>
<keyword evidence="2" id="KW-0560">Oxidoreductase</keyword>
<gene>
    <name evidence="2" type="ORF">I553_7955</name>
</gene>
<dbReference type="AlphaFoldDB" id="X8AR68"/>
<evidence type="ECO:0000256" key="1">
    <source>
        <dbReference type="SAM" id="MobiDB-lite"/>
    </source>
</evidence>
<accession>X8AR68</accession>
<protein>
    <submittedName>
        <fullName evidence="2">Linear gramicidin synthetase subunit D domain protein</fullName>
        <ecNumber evidence="2">1.-.-.-</ecNumber>
    </submittedName>
</protein>
<sequence>MLSQPVSARCRCQQGSPLRLPHPGRGGDQVRRPLDELSRARRRSKPVAHNLIIMAWHRCMCSAAVASFRRRGGGDAGGAQNGA</sequence>
<name>X8AR68_MYCXE</name>